<dbReference type="PRINTS" id="PR00081">
    <property type="entry name" value="GDHRDH"/>
</dbReference>
<dbReference type="InterPro" id="IPR036291">
    <property type="entry name" value="NAD(P)-bd_dom_sf"/>
</dbReference>
<dbReference type="PROSITE" id="PS00061">
    <property type="entry name" value="ADH_SHORT"/>
    <property type="match status" value="1"/>
</dbReference>
<name>A0A8J7V0S9_9PROT</name>
<dbReference type="GO" id="GO:0016491">
    <property type="term" value="F:oxidoreductase activity"/>
    <property type="evidence" value="ECO:0007669"/>
    <property type="project" value="UniProtKB-KW"/>
</dbReference>
<dbReference type="EMBL" id="JAGMWN010000003">
    <property type="protein sequence ID" value="MBP5857101.1"/>
    <property type="molecule type" value="Genomic_DNA"/>
</dbReference>
<comment type="similarity">
    <text evidence="1 3">Belongs to the short-chain dehydrogenases/reductases (SDR) family.</text>
</comment>
<organism evidence="4 5">
    <name type="scientific">Marivibrio halodurans</name>
    <dbReference type="NCBI Taxonomy" id="2039722"/>
    <lineage>
        <taxon>Bacteria</taxon>
        <taxon>Pseudomonadati</taxon>
        <taxon>Pseudomonadota</taxon>
        <taxon>Alphaproteobacteria</taxon>
        <taxon>Rhodospirillales</taxon>
        <taxon>Rhodospirillaceae</taxon>
        <taxon>Marivibrio</taxon>
    </lineage>
</organism>
<dbReference type="SUPFAM" id="SSF51735">
    <property type="entry name" value="NAD(P)-binding Rossmann-fold domains"/>
    <property type="match status" value="1"/>
</dbReference>
<dbReference type="Proteomes" id="UP000672602">
    <property type="component" value="Unassembled WGS sequence"/>
</dbReference>
<evidence type="ECO:0000313" key="4">
    <source>
        <dbReference type="EMBL" id="MBP5857101.1"/>
    </source>
</evidence>
<evidence type="ECO:0000256" key="3">
    <source>
        <dbReference type="RuleBase" id="RU000363"/>
    </source>
</evidence>
<dbReference type="InterPro" id="IPR020904">
    <property type="entry name" value="Sc_DH/Rdtase_CS"/>
</dbReference>
<dbReference type="PRINTS" id="PR00080">
    <property type="entry name" value="SDRFAMILY"/>
</dbReference>
<gene>
    <name evidence="4" type="ORF">KAJ83_08775</name>
</gene>
<dbReference type="GO" id="GO:0016020">
    <property type="term" value="C:membrane"/>
    <property type="evidence" value="ECO:0007669"/>
    <property type="project" value="TreeGrafter"/>
</dbReference>
<dbReference type="InterPro" id="IPR002347">
    <property type="entry name" value="SDR_fam"/>
</dbReference>
<comment type="caution">
    <text evidence="4">The sequence shown here is derived from an EMBL/GenBank/DDBJ whole genome shotgun (WGS) entry which is preliminary data.</text>
</comment>
<accession>A0A8J7V0S9</accession>
<dbReference type="PANTHER" id="PTHR44196:SF1">
    <property type="entry name" value="DEHYDROGENASE_REDUCTASE SDR FAMILY MEMBER 7B"/>
    <property type="match status" value="1"/>
</dbReference>
<protein>
    <submittedName>
        <fullName evidence="4">SDR family NAD(P)-dependent oxidoreductase</fullName>
    </submittedName>
</protein>
<evidence type="ECO:0000256" key="1">
    <source>
        <dbReference type="ARBA" id="ARBA00006484"/>
    </source>
</evidence>
<dbReference type="AlphaFoldDB" id="A0A8J7V0S9"/>
<sequence>MRRAPRHILITGASGGLGAALARAYAAPGIRLTLGARRRDKLVEVASECEAAGAAVALQAVDVTNASATRAWIEAADDAAPLDLVIANAGISAGTGGDTGETEAQARAILAVNLTGVLNTIHPAVDRMRAGDPERQGAANKGGQIAIVSSLAGYRGFPGAPAYSASKAAVMAYGEALRGDLTAEGIAVTVICPGFVRTPMTAVNDFPMPFLMEADAAARIIRRGLSSDRALITFPWPMRAMGWLLRVLPSGLVTRLLSRMPKKGAG</sequence>
<keyword evidence="5" id="KW-1185">Reference proteome</keyword>
<proteinExistence type="inferred from homology"/>
<dbReference type="Pfam" id="PF00106">
    <property type="entry name" value="adh_short"/>
    <property type="match status" value="1"/>
</dbReference>
<dbReference type="Gene3D" id="3.40.50.720">
    <property type="entry name" value="NAD(P)-binding Rossmann-like Domain"/>
    <property type="match status" value="1"/>
</dbReference>
<evidence type="ECO:0000256" key="2">
    <source>
        <dbReference type="ARBA" id="ARBA00023002"/>
    </source>
</evidence>
<evidence type="ECO:0000313" key="5">
    <source>
        <dbReference type="Proteomes" id="UP000672602"/>
    </source>
</evidence>
<keyword evidence="2" id="KW-0560">Oxidoreductase</keyword>
<reference evidence="4" key="1">
    <citation type="submission" date="2021-04" db="EMBL/GenBank/DDBJ databases">
        <authorList>
            <person name="Zhang D.-C."/>
        </authorList>
    </citation>
    <scope>NUCLEOTIDE SEQUENCE</scope>
    <source>
        <strain evidence="4">CGMCC 1.15697</strain>
    </source>
</reference>
<dbReference type="PANTHER" id="PTHR44196">
    <property type="entry name" value="DEHYDROGENASE/REDUCTASE SDR FAMILY MEMBER 7B"/>
    <property type="match status" value="1"/>
</dbReference>